<dbReference type="RefSeq" id="WP_076173491.1">
    <property type="nucleotide sequence ID" value="NZ_MRTP01000008.1"/>
</dbReference>
<sequence>MNILVLCDDQWHPADVVKGGLEPLRAGGFNFHYILETDAEWQDSLERLLTEYDLLILAKSNRVSAVKEQPWLTAQTGGLLQRYVSAGGGLLILHSGTVGYRDIEDVRGLVGGVFHHHPEQCPVTVEPVQETEITRGVQAFTMQDEHYFMDMTDQSDVNIFMVTRSEHGEQPGGWTRTEGEGRVCVLTPGHNLAVWLHPGYQQLLRQALTWTASAPKGE</sequence>
<reference evidence="2 3" key="1">
    <citation type="submission" date="2016-11" db="EMBL/GenBank/DDBJ databases">
        <title>Paenibacillus species isolates.</title>
        <authorList>
            <person name="Beno S.M."/>
        </authorList>
    </citation>
    <scope>NUCLEOTIDE SEQUENCE [LARGE SCALE GENOMIC DNA]</scope>
    <source>
        <strain evidence="2 3">FSL R5-0378</strain>
    </source>
</reference>
<dbReference type="Proteomes" id="UP000187172">
    <property type="component" value="Unassembled WGS sequence"/>
</dbReference>
<dbReference type="InterPro" id="IPR029062">
    <property type="entry name" value="Class_I_gatase-like"/>
</dbReference>
<name>A0A1R1EJS2_9BACL</name>
<comment type="caution">
    <text evidence="2">The sequence shown here is derived from an EMBL/GenBank/DDBJ whole genome shotgun (WGS) entry which is preliminary data.</text>
</comment>
<keyword evidence="3" id="KW-1185">Reference proteome</keyword>
<dbReference type="InterPro" id="IPR029010">
    <property type="entry name" value="ThuA-like"/>
</dbReference>
<organism evidence="2 3">
    <name type="scientific">Paenibacillus rhizosphaerae</name>
    <dbReference type="NCBI Taxonomy" id="297318"/>
    <lineage>
        <taxon>Bacteria</taxon>
        <taxon>Bacillati</taxon>
        <taxon>Bacillota</taxon>
        <taxon>Bacilli</taxon>
        <taxon>Bacillales</taxon>
        <taxon>Paenibacillaceae</taxon>
        <taxon>Paenibacillus</taxon>
    </lineage>
</organism>
<dbReference type="EMBL" id="MRTP01000008">
    <property type="protein sequence ID" value="OMF52065.1"/>
    <property type="molecule type" value="Genomic_DNA"/>
</dbReference>
<dbReference type="AlphaFoldDB" id="A0A1R1EJS2"/>
<proteinExistence type="predicted"/>
<evidence type="ECO:0000259" key="1">
    <source>
        <dbReference type="Pfam" id="PF06283"/>
    </source>
</evidence>
<dbReference type="Pfam" id="PF06283">
    <property type="entry name" value="ThuA"/>
    <property type="match status" value="1"/>
</dbReference>
<evidence type="ECO:0000313" key="2">
    <source>
        <dbReference type="EMBL" id="OMF52065.1"/>
    </source>
</evidence>
<dbReference type="PANTHER" id="PTHR40469:SF2">
    <property type="entry name" value="GALACTOSE-BINDING DOMAIN-LIKE SUPERFAMILY PROTEIN"/>
    <property type="match status" value="1"/>
</dbReference>
<accession>A0A1R1EJS2</accession>
<dbReference type="SUPFAM" id="SSF52317">
    <property type="entry name" value="Class I glutamine amidotransferase-like"/>
    <property type="match status" value="1"/>
</dbReference>
<dbReference type="PANTHER" id="PTHR40469">
    <property type="entry name" value="SECRETED GLYCOSYL HYDROLASE"/>
    <property type="match status" value="1"/>
</dbReference>
<dbReference type="STRING" id="297318.BK138_24920"/>
<protein>
    <recommendedName>
        <fullName evidence="1">ThuA-like domain-containing protein</fullName>
    </recommendedName>
</protein>
<dbReference type="Gene3D" id="3.40.50.880">
    <property type="match status" value="1"/>
</dbReference>
<feature type="domain" description="ThuA-like" evidence="1">
    <location>
        <begin position="42"/>
        <end position="211"/>
    </location>
</feature>
<evidence type="ECO:0000313" key="3">
    <source>
        <dbReference type="Proteomes" id="UP000187172"/>
    </source>
</evidence>
<gene>
    <name evidence="2" type="ORF">BK138_24920</name>
</gene>